<accession>A0AAN0YP15</accession>
<protein>
    <submittedName>
        <fullName evidence="1">Uncharacterized protein</fullName>
    </submittedName>
</protein>
<name>A0AAN0YP15_PARTM</name>
<dbReference type="Proteomes" id="UP000093052">
    <property type="component" value="Chromosome"/>
</dbReference>
<organism evidence="1 2">
    <name type="scientific">Parageobacillus thermoglucosidasius</name>
    <name type="common">Geobacillus thermoglucosidasius</name>
    <dbReference type="NCBI Taxonomy" id="1426"/>
    <lineage>
        <taxon>Bacteria</taxon>
        <taxon>Bacillati</taxon>
        <taxon>Bacillota</taxon>
        <taxon>Bacilli</taxon>
        <taxon>Bacillales</taxon>
        <taxon>Anoxybacillaceae</taxon>
        <taxon>Parageobacillus</taxon>
    </lineage>
</organism>
<keyword evidence="2" id="KW-1185">Reference proteome</keyword>
<sequence>MNIFAALPDERADQAQPYPEAPFPQMLRLGNRRSNIQDRADFTSYFMFYTIIMIQEKSPCFHVFCLSDSSPSPSLMKKKRIFSLLINKQSCFLIAYVRKMKRFSMQCLISDRHKSTPAFHLTESGGIVMPVRFLQL</sequence>
<dbReference type="EMBL" id="CP016622">
    <property type="protein sequence ID" value="ANZ30722.1"/>
    <property type="molecule type" value="Genomic_DNA"/>
</dbReference>
<dbReference type="KEGG" id="ptl:AOT13_11810"/>
<gene>
    <name evidence="1" type="ORF">BCV53_11820</name>
</gene>
<evidence type="ECO:0000313" key="1">
    <source>
        <dbReference type="EMBL" id="ANZ30722.1"/>
    </source>
</evidence>
<evidence type="ECO:0000313" key="2">
    <source>
        <dbReference type="Proteomes" id="UP000093052"/>
    </source>
</evidence>
<proteinExistence type="predicted"/>
<reference evidence="2" key="1">
    <citation type="journal article" date="2016" name="Genome Announc.">
        <title>Complete Genome Sequence of Geobacillus thermoglucosidasius NCIMB 11955, the Progenitor of a Bioethanol Production Strain.</title>
        <authorList>
            <person name="Sheng L."/>
            <person name="Zhang Y."/>
            <person name="Minton N.P."/>
        </authorList>
    </citation>
    <scope>NUCLEOTIDE SEQUENCE [LARGE SCALE GENOMIC DNA]</scope>
    <source>
        <strain evidence="2">NCIMB 11955</strain>
    </source>
</reference>
<dbReference type="AlphaFoldDB" id="A0AAN0YP15"/>